<proteinExistence type="predicted"/>
<dbReference type="AlphaFoldDB" id="A0A644VSR2"/>
<organism evidence="3">
    <name type="scientific">bioreactor metagenome</name>
    <dbReference type="NCBI Taxonomy" id="1076179"/>
    <lineage>
        <taxon>unclassified sequences</taxon>
        <taxon>metagenomes</taxon>
        <taxon>ecological metagenomes</taxon>
    </lineage>
</organism>
<dbReference type="EC" id="1.1.1.205" evidence="3"/>
<protein>
    <submittedName>
        <fullName evidence="3">Inosine-5'-monophosphate dehydrogenase</fullName>
        <ecNumber evidence="3">1.1.1.205</ecNumber>
    </submittedName>
</protein>
<comment type="caution">
    <text evidence="3">The sequence shown here is derived from an EMBL/GenBank/DDBJ whole genome shotgun (WGS) entry which is preliminary data.</text>
</comment>
<keyword evidence="1" id="KW-0129">CBS domain</keyword>
<evidence type="ECO:0000256" key="1">
    <source>
        <dbReference type="ARBA" id="ARBA00023122"/>
    </source>
</evidence>
<sequence length="161" mass="17940">MIKIEEAMETNVLVLNKKDTITEAAKFFTENKISGAPVMDGDKVVGILSEGDIMKLLDVHSPNLNLVLPSPLDVIEMPIRMKHEYDETARGIKRASLTLVEEIMISPIIKISPNDDISDAAIIMDKEDIKRIPVLDDEENLIGIITRGDIVKALVNYKEDN</sequence>
<evidence type="ECO:0000313" key="3">
    <source>
        <dbReference type="EMBL" id="MPL94441.1"/>
    </source>
</evidence>
<dbReference type="InterPro" id="IPR046342">
    <property type="entry name" value="CBS_dom_sf"/>
</dbReference>
<accession>A0A644VSR2</accession>
<evidence type="ECO:0000259" key="2">
    <source>
        <dbReference type="PROSITE" id="PS51371"/>
    </source>
</evidence>
<dbReference type="EMBL" id="VSSQ01000428">
    <property type="protein sequence ID" value="MPL94441.1"/>
    <property type="molecule type" value="Genomic_DNA"/>
</dbReference>
<dbReference type="GO" id="GO:0003938">
    <property type="term" value="F:IMP dehydrogenase activity"/>
    <property type="evidence" value="ECO:0007669"/>
    <property type="project" value="UniProtKB-EC"/>
</dbReference>
<dbReference type="SUPFAM" id="SSF54631">
    <property type="entry name" value="CBS-domain pair"/>
    <property type="match status" value="1"/>
</dbReference>
<feature type="domain" description="CBS" evidence="2">
    <location>
        <begin position="104"/>
        <end position="161"/>
    </location>
</feature>
<dbReference type="CDD" id="cd04586">
    <property type="entry name" value="CBS_pair_BON_assoc"/>
    <property type="match status" value="1"/>
</dbReference>
<name>A0A644VSR2_9ZZZZ</name>
<dbReference type="SMART" id="SM00116">
    <property type="entry name" value="CBS"/>
    <property type="match status" value="2"/>
</dbReference>
<dbReference type="PANTHER" id="PTHR43080">
    <property type="entry name" value="CBS DOMAIN-CONTAINING PROTEIN CBSX3, MITOCHONDRIAL"/>
    <property type="match status" value="1"/>
</dbReference>
<dbReference type="PROSITE" id="PS51371">
    <property type="entry name" value="CBS"/>
    <property type="match status" value="2"/>
</dbReference>
<keyword evidence="3" id="KW-0560">Oxidoreductase</keyword>
<gene>
    <name evidence="3" type="primary">guaB_40</name>
    <name evidence="3" type="ORF">SDC9_40595</name>
</gene>
<dbReference type="Pfam" id="PF00571">
    <property type="entry name" value="CBS"/>
    <property type="match status" value="2"/>
</dbReference>
<dbReference type="PANTHER" id="PTHR43080:SF2">
    <property type="entry name" value="CBS DOMAIN-CONTAINING PROTEIN"/>
    <property type="match status" value="1"/>
</dbReference>
<dbReference type="Gene3D" id="3.10.580.10">
    <property type="entry name" value="CBS-domain"/>
    <property type="match status" value="1"/>
</dbReference>
<reference evidence="3" key="1">
    <citation type="submission" date="2019-08" db="EMBL/GenBank/DDBJ databases">
        <authorList>
            <person name="Kucharzyk K."/>
            <person name="Murdoch R.W."/>
            <person name="Higgins S."/>
            <person name="Loffler F."/>
        </authorList>
    </citation>
    <scope>NUCLEOTIDE SEQUENCE</scope>
</reference>
<feature type="domain" description="CBS" evidence="2">
    <location>
        <begin position="8"/>
        <end position="66"/>
    </location>
</feature>
<dbReference type="InterPro" id="IPR000644">
    <property type="entry name" value="CBS_dom"/>
</dbReference>
<dbReference type="InterPro" id="IPR051257">
    <property type="entry name" value="Diverse_CBS-Domain"/>
</dbReference>